<evidence type="ECO:0000256" key="3">
    <source>
        <dbReference type="ARBA" id="ARBA00022737"/>
    </source>
</evidence>
<keyword evidence="2 7" id="KW-0812">Transmembrane</keyword>
<comment type="caution">
    <text evidence="9">The sequence shown here is derived from an EMBL/GenBank/DDBJ whole genome shotgun (WGS) entry which is preliminary data.</text>
</comment>
<organism evidence="9 10">
    <name type="scientific">Deinandra increscens subsp. villosa</name>
    <dbReference type="NCBI Taxonomy" id="3103831"/>
    <lineage>
        <taxon>Eukaryota</taxon>
        <taxon>Viridiplantae</taxon>
        <taxon>Streptophyta</taxon>
        <taxon>Embryophyta</taxon>
        <taxon>Tracheophyta</taxon>
        <taxon>Spermatophyta</taxon>
        <taxon>Magnoliopsida</taxon>
        <taxon>eudicotyledons</taxon>
        <taxon>Gunneridae</taxon>
        <taxon>Pentapetalae</taxon>
        <taxon>asterids</taxon>
        <taxon>campanulids</taxon>
        <taxon>Asterales</taxon>
        <taxon>Asteraceae</taxon>
        <taxon>Asteroideae</taxon>
        <taxon>Heliantheae alliance</taxon>
        <taxon>Madieae</taxon>
        <taxon>Madiinae</taxon>
        <taxon>Deinandra</taxon>
    </lineage>
</organism>
<evidence type="ECO:0000313" key="9">
    <source>
        <dbReference type="EMBL" id="KAK9048035.1"/>
    </source>
</evidence>
<evidence type="ECO:0000256" key="4">
    <source>
        <dbReference type="ARBA" id="ARBA00022989"/>
    </source>
</evidence>
<feature type="transmembrane region" description="Helical" evidence="7">
    <location>
        <begin position="36"/>
        <end position="55"/>
    </location>
</feature>
<feature type="transmembrane region" description="Helical" evidence="7">
    <location>
        <begin position="75"/>
        <end position="99"/>
    </location>
</feature>
<name>A0AAP0C5Z4_9ASTR</name>
<evidence type="ECO:0000256" key="1">
    <source>
        <dbReference type="ARBA" id="ARBA00004141"/>
    </source>
</evidence>
<dbReference type="GO" id="GO:0005886">
    <property type="term" value="C:plasma membrane"/>
    <property type="evidence" value="ECO:0007669"/>
    <property type="project" value="TreeGrafter"/>
</dbReference>
<feature type="transmembrane region" description="Helical" evidence="7">
    <location>
        <begin position="120"/>
        <end position="148"/>
    </location>
</feature>
<evidence type="ECO:0000259" key="8">
    <source>
        <dbReference type="Pfam" id="PF13962"/>
    </source>
</evidence>
<evidence type="ECO:0000313" key="10">
    <source>
        <dbReference type="Proteomes" id="UP001408789"/>
    </source>
</evidence>
<dbReference type="InterPro" id="IPR026961">
    <property type="entry name" value="PGG_dom"/>
</dbReference>
<keyword evidence="5" id="KW-0040">ANK repeat</keyword>
<evidence type="ECO:0000256" key="5">
    <source>
        <dbReference type="ARBA" id="ARBA00023043"/>
    </source>
</evidence>
<gene>
    <name evidence="9" type="ORF">SSX86_033002</name>
</gene>
<dbReference type="PANTHER" id="PTHR24186:SF50">
    <property type="entry name" value="ANKYRIN REPEAT-CONTAINING PROTEIN ITN1-LIKE ISOFORM X1"/>
    <property type="match status" value="1"/>
</dbReference>
<keyword evidence="10" id="KW-1185">Reference proteome</keyword>
<proteinExistence type="predicted"/>
<evidence type="ECO:0000256" key="7">
    <source>
        <dbReference type="SAM" id="Phobius"/>
    </source>
</evidence>
<dbReference type="Proteomes" id="UP001408789">
    <property type="component" value="Unassembled WGS sequence"/>
</dbReference>
<feature type="domain" description="PGG" evidence="8">
    <location>
        <begin position="35"/>
        <end position="147"/>
    </location>
</feature>
<accession>A0AAP0C5Z4</accession>
<protein>
    <recommendedName>
        <fullName evidence="8">PGG domain-containing protein</fullName>
    </recommendedName>
</protein>
<evidence type="ECO:0000256" key="6">
    <source>
        <dbReference type="ARBA" id="ARBA00023136"/>
    </source>
</evidence>
<comment type="subcellular location">
    <subcellularLocation>
        <location evidence="1">Membrane</location>
        <topology evidence="1">Multi-pass membrane protein</topology>
    </subcellularLocation>
</comment>
<dbReference type="AlphaFoldDB" id="A0AAP0C5Z4"/>
<evidence type="ECO:0000256" key="2">
    <source>
        <dbReference type="ARBA" id="ARBA00022692"/>
    </source>
</evidence>
<reference evidence="9 10" key="1">
    <citation type="submission" date="2024-04" db="EMBL/GenBank/DDBJ databases">
        <title>The reference genome of an endangered Asteraceae, Deinandra increscens subsp. villosa, native to the Central Coast of California.</title>
        <authorList>
            <person name="Guilliams M."/>
            <person name="Hasenstab-Lehman K."/>
            <person name="Meyer R."/>
            <person name="Mcevoy S."/>
        </authorList>
    </citation>
    <scope>NUCLEOTIDE SEQUENCE [LARGE SCALE GENOMIC DNA]</scope>
    <source>
        <tissue evidence="9">Leaf</tissue>
    </source>
</reference>
<feature type="transmembrane region" description="Helical" evidence="7">
    <location>
        <begin position="154"/>
        <end position="186"/>
    </location>
</feature>
<keyword evidence="3" id="KW-0677">Repeat</keyword>
<keyword evidence="4 7" id="KW-1133">Transmembrane helix</keyword>
<dbReference type="Pfam" id="PF13962">
    <property type="entry name" value="PGG"/>
    <property type="match status" value="1"/>
</dbReference>
<sequence>MGTSVRNKTSALSPKIHKSERVESIFDKLLMGVDKLIVVAALITTATFAAGFTVPGGFDSSNGSNQGTPFLLKKAAFQAFVVTNAIAFSCACLVLFEYVTLLMFPGQYKASLDKQESIDFGIYLMYSGTGVALMAMLIAFVTGVYVVLTPTHGLAVAVCVVSLSCAFYKDIIFEVVVYLPLILFRYKDTLMNFLMRPFELVRGV</sequence>
<dbReference type="EMBL" id="JBCNJP010016939">
    <property type="protein sequence ID" value="KAK9048035.1"/>
    <property type="molecule type" value="Genomic_DNA"/>
</dbReference>
<keyword evidence="6 7" id="KW-0472">Membrane</keyword>
<dbReference type="PANTHER" id="PTHR24186">
    <property type="entry name" value="PROTEIN PHOSPHATASE 1 REGULATORY SUBUNIT"/>
    <property type="match status" value="1"/>
</dbReference>